<evidence type="ECO:0000256" key="4">
    <source>
        <dbReference type="ARBA" id="ARBA00022723"/>
    </source>
</evidence>
<dbReference type="GO" id="GO:0000166">
    <property type="term" value="F:nucleotide binding"/>
    <property type="evidence" value="ECO:0007669"/>
    <property type="project" value="UniProtKB-KW"/>
</dbReference>
<evidence type="ECO:0000256" key="5">
    <source>
        <dbReference type="ARBA" id="ARBA00022741"/>
    </source>
</evidence>
<evidence type="ECO:0000313" key="11">
    <source>
        <dbReference type="Proteomes" id="UP000198817"/>
    </source>
</evidence>
<dbReference type="GO" id="GO:0046872">
    <property type="term" value="F:metal ion binding"/>
    <property type="evidence" value="ECO:0007669"/>
    <property type="project" value="UniProtKB-UniRule"/>
</dbReference>
<dbReference type="STRING" id="155865.SAMN05216515_103104"/>
<dbReference type="NCBIfam" id="TIGR00087">
    <property type="entry name" value="surE"/>
    <property type="match status" value="1"/>
</dbReference>
<evidence type="ECO:0000256" key="7">
    <source>
        <dbReference type="HAMAP-Rule" id="MF_00060"/>
    </source>
</evidence>
<dbReference type="GO" id="GO:0008253">
    <property type="term" value="F:5'-nucleotidase activity"/>
    <property type="evidence" value="ECO:0007669"/>
    <property type="project" value="UniProtKB-UniRule"/>
</dbReference>
<organism evidence="10 11">
    <name type="scientific">Eubacterium pyruvativorans</name>
    <dbReference type="NCBI Taxonomy" id="155865"/>
    <lineage>
        <taxon>Bacteria</taxon>
        <taxon>Bacillati</taxon>
        <taxon>Bacillota</taxon>
        <taxon>Clostridia</taxon>
        <taxon>Eubacteriales</taxon>
        <taxon>Eubacteriaceae</taxon>
        <taxon>Eubacterium</taxon>
    </lineage>
</organism>
<accession>A0A1I7FS78</accession>
<evidence type="ECO:0000256" key="1">
    <source>
        <dbReference type="ARBA" id="ARBA00000815"/>
    </source>
</evidence>
<evidence type="ECO:0000259" key="9">
    <source>
        <dbReference type="Pfam" id="PF01975"/>
    </source>
</evidence>
<dbReference type="PANTHER" id="PTHR30457">
    <property type="entry name" value="5'-NUCLEOTIDASE SURE"/>
    <property type="match status" value="1"/>
</dbReference>
<comment type="similarity">
    <text evidence="2 7">Belongs to the SurE nucleotidase family.</text>
</comment>
<proteinExistence type="inferred from homology"/>
<keyword evidence="11" id="KW-1185">Reference proteome</keyword>
<reference evidence="10 11" key="1">
    <citation type="submission" date="2016-10" db="EMBL/GenBank/DDBJ databases">
        <authorList>
            <person name="de Groot N.N."/>
        </authorList>
    </citation>
    <scope>NUCLEOTIDE SEQUENCE [LARGE SCALE GENOMIC DNA]</scope>
    <source>
        <strain evidence="10 11">KHGC13</strain>
    </source>
</reference>
<dbReference type="SUPFAM" id="SSF64167">
    <property type="entry name" value="SurE-like"/>
    <property type="match status" value="1"/>
</dbReference>
<feature type="binding site" evidence="7">
    <location>
        <position position="97"/>
    </location>
    <ligand>
        <name>a divalent metal cation</name>
        <dbReference type="ChEBI" id="CHEBI:60240"/>
    </ligand>
</feature>
<gene>
    <name evidence="7" type="primary">surE</name>
    <name evidence="10" type="ORF">SAMN05216508_103104</name>
</gene>
<feature type="binding site" evidence="7">
    <location>
        <position position="39"/>
    </location>
    <ligand>
        <name>a divalent metal cation</name>
        <dbReference type="ChEBI" id="CHEBI:60240"/>
    </ligand>
</feature>
<feature type="domain" description="Survival protein SurE-like phosphatase/nucleotidase" evidence="9">
    <location>
        <begin position="3"/>
        <end position="191"/>
    </location>
</feature>
<dbReference type="InterPro" id="IPR030048">
    <property type="entry name" value="SurE"/>
</dbReference>
<dbReference type="HAMAP" id="MF_00060">
    <property type="entry name" value="SurE"/>
    <property type="match status" value="1"/>
</dbReference>
<keyword evidence="5 7" id="KW-0547">Nucleotide-binding</keyword>
<dbReference type="GO" id="GO:0008254">
    <property type="term" value="F:3'-nucleotidase activity"/>
    <property type="evidence" value="ECO:0007669"/>
    <property type="project" value="TreeGrafter"/>
</dbReference>
<evidence type="ECO:0000256" key="2">
    <source>
        <dbReference type="ARBA" id="ARBA00011062"/>
    </source>
</evidence>
<sequence length="258" mass="27585">MNILVTNDDGIRAAGIRALVQALSGAADVFVCAPDSQRSGKSHSLSITESVSVMPARMPGAASAFETTGSPADCVKLGLQLAEEAGMPIDMVYAGINLGGNIGCDTHYSGTVGAAMEGAFFGLPSVAVSVESMNGSHDIRHFGMACELALRALEEAPKLPPGTILNINTPDIPREELQGVRLTRLGHRYYNDTFRRQPDGSYRLGGSPHRVKEDDPEGLDVTAVRSGWASVTPIHYDYTDYSSFDIVRDWVSGDRDPE</sequence>
<dbReference type="OrthoDB" id="9780815at2"/>
<dbReference type="Proteomes" id="UP000198817">
    <property type="component" value="Unassembled WGS sequence"/>
</dbReference>
<comment type="subcellular location">
    <subcellularLocation>
        <location evidence="7">Cytoplasm</location>
    </subcellularLocation>
</comment>
<comment type="catalytic activity">
    <reaction evidence="1 7">
        <text>a ribonucleoside 5'-phosphate + H2O = a ribonucleoside + phosphate</text>
        <dbReference type="Rhea" id="RHEA:12484"/>
        <dbReference type="ChEBI" id="CHEBI:15377"/>
        <dbReference type="ChEBI" id="CHEBI:18254"/>
        <dbReference type="ChEBI" id="CHEBI:43474"/>
        <dbReference type="ChEBI" id="CHEBI:58043"/>
        <dbReference type="EC" id="3.1.3.5"/>
    </reaction>
</comment>
<name>A0A1I7FS78_9FIRM</name>
<comment type="function">
    <text evidence="7">Nucleotidase that shows phosphatase activity on nucleoside 5'-monophosphates.</text>
</comment>
<dbReference type="Pfam" id="PF01975">
    <property type="entry name" value="SurE"/>
    <property type="match status" value="1"/>
</dbReference>
<dbReference type="EC" id="3.1.3.5" evidence="7"/>
<dbReference type="EMBL" id="FPBT01000003">
    <property type="protein sequence ID" value="SFU38866.1"/>
    <property type="molecule type" value="Genomic_DNA"/>
</dbReference>
<dbReference type="Gene3D" id="3.40.1210.10">
    <property type="entry name" value="Survival protein SurE-like phosphatase/nucleotidase"/>
    <property type="match status" value="1"/>
</dbReference>
<dbReference type="GO" id="GO:0005737">
    <property type="term" value="C:cytoplasm"/>
    <property type="evidence" value="ECO:0007669"/>
    <property type="project" value="UniProtKB-SubCell"/>
</dbReference>
<feature type="region of interest" description="Disordered" evidence="8">
    <location>
        <begin position="197"/>
        <end position="217"/>
    </location>
</feature>
<comment type="cofactor">
    <cofactor evidence="7">
        <name>a divalent metal cation</name>
        <dbReference type="ChEBI" id="CHEBI:60240"/>
    </cofactor>
    <text evidence="7">Binds 1 divalent metal cation per subunit.</text>
</comment>
<dbReference type="AlphaFoldDB" id="A0A1I7FS78"/>
<evidence type="ECO:0000256" key="8">
    <source>
        <dbReference type="SAM" id="MobiDB-lite"/>
    </source>
</evidence>
<keyword evidence="6 7" id="KW-0378">Hydrolase</keyword>
<evidence type="ECO:0000256" key="6">
    <source>
        <dbReference type="ARBA" id="ARBA00022801"/>
    </source>
</evidence>
<dbReference type="PANTHER" id="PTHR30457:SF12">
    <property type="entry name" value="5'_3'-NUCLEOTIDASE SURE"/>
    <property type="match status" value="1"/>
</dbReference>
<evidence type="ECO:0000313" key="10">
    <source>
        <dbReference type="EMBL" id="SFU38866.1"/>
    </source>
</evidence>
<keyword evidence="4 7" id="KW-0479">Metal-binding</keyword>
<dbReference type="GO" id="GO:0004309">
    <property type="term" value="F:exopolyphosphatase activity"/>
    <property type="evidence" value="ECO:0007669"/>
    <property type="project" value="TreeGrafter"/>
</dbReference>
<dbReference type="InterPro" id="IPR002828">
    <property type="entry name" value="SurE-like_Pase/nucleotidase"/>
</dbReference>
<feature type="binding site" evidence="7">
    <location>
        <position position="8"/>
    </location>
    <ligand>
        <name>a divalent metal cation</name>
        <dbReference type="ChEBI" id="CHEBI:60240"/>
    </ligand>
</feature>
<dbReference type="RefSeq" id="WP_090470128.1">
    <property type="nucleotide sequence ID" value="NZ_FOWF01000003.1"/>
</dbReference>
<evidence type="ECO:0000256" key="3">
    <source>
        <dbReference type="ARBA" id="ARBA00022490"/>
    </source>
</evidence>
<protein>
    <recommendedName>
        <fullName evidence="7">5'-nucleotidase SurE</fullName>
        <ecNumber evidence="7">3.1.3.5</ecNumber>
    </recommendedName>
    <alternativeName>
        <fullName evidence="7">Nucleoside 5'-monophosphate phosphohydrolase</fullName>
    </alternativeName>
</protein>
<keyword evidence="3 7" id="KW-0963">Cytoplasm</keyword>
<feature type="binding site" evidence="7">
    <location>
        <position position="9"/>
    </location>
    <ligand>
        <name>a divalent metal cation</name>
        <dbReference type="ChEBI" id="CHEBI:60240"/>
    </ligand>
</feature>
<dbReference type="InterPro" id="IPR036523">
    <property type="entry name" value="SurE-like_sf"/>
</dbReference>